<proteinExistence type="predicted"/>
<dbReference type="Proteomes" id="UP000231246">
    <property type="component" value="Unassembled WGS sequence"/>
</dbReference>
<reference evidence="1 2" key="1">
    <citation type="submission" date="2017-09" db="EMBL/GenBank/DDBJ databases">
        <title>Depth-based differentiation of microbial function through sediment-hosted aquifers and enrichment of novel symbionts in the deep terrestrial subsurface.</title>
        <authorList>
            <person name="Probst A.J."/>
            <person name="Ladd B."/>
            <person name="Jarett J.K."/>
            <person name="Geller-Mcgrath D.E."/>
            <person name="Sieber C.M."/>
            <person name="Emerson J.B."/>
            <person name="Anantharaman K."/>
            <person name="Thomas B.C."/>
            <person name="Malmstrom R."/>
            <person name="Stieglmeier M."/>
            <person name="Klingl A."/>
            <person name="Woyke T."/>
            <person name="Ryan C.M."/>
            <person name="Banfield J.F."/>
        </authorList>
    </citation>
    <scope>NUCLEOTIDE SEQUENCE [LARGE SCALE GENOMIC DNA]</scope>
    <source>
        <strain evidence="1">CG22_combo_CG10-13_8_21_14_all_38_20</strain>
    </source>
</reference>
<evidence type="ECO:0000313" key="1">
    <source>
        <dbReference type="EMBL" id="PIP61640.1"/>
    </source>
</evidence>
<dbReference type="AlphaFoldDB" id="A0A2H0BX76"/>
<evidence type="ECO:0000313" key="2">
    <source>
        <dbReference type="Proteomes" id="UP000231246"/>
    </source>
</evidence>
<name>A0A2H0BX76_9BACT</name>
<gene>
    <name evidence="1" type="ORF">COW99_03295</name>
</gene>
<protein>
    <submittedName>
        <fullName evidence="1">Uncharacterized protein</fullName>
    </submittedName>
</protein>
<organism evidence="1 2">
    <name type="scientific">Candidatus Roizmanbacteria bacterium CG22_combo_CG10-13_8_21_14_all_38_20</name>
    <dbReference type="NCBI Taxonomy" id="1974862"/>
    <lineage>
        <taxon>Bacteria</taxon>
        <taxon>Candidatus Roizmaniibacteriota</taxon>
    </lineage>
</organism>
<accession>A0A2H0BX76</accession>
<dbReference type="EMBL" id="PCTA01000022">
    <property type="protein sequence ID" value="PIP61640.1"/>
    <property type="molecule type" value="Genomic_DNA"/>
</dbReference>
<sequence>MITLRLLRKQLEKEQEPFVVVRDDVSPKNKNQESYYIKLKNVGRGPALNITGCTTANIDKRNDAFFTEGQPHSKHFSANNADSEKNEKNWLIDKSVVDSLEELKNNDEIYKIFYLFYESQLGTVYYTEIKMKKNLNKFVVMDNKRVKC</sequence>
<comment type="caution">
    <text evidence="1">The sequence shown here is derived from an EMBL/GenBank/DDBJ whole genome shotgun (WGS) entry which is preliminary data.</text>
</comment>